<evidence type="ECO:0000313" key="2">
    <source>
        <dbReference type="Proteomes" id="UP000592820"/>
    </source>
</evidence>
<protein>
    <submittedName>
        <fullName evidence="1">Uncharacterized protein</fullName>
    </submittedName>
</protein>
<proteinExistence type="predicted"/>
<reference evidence="1 2" key="1">
    <citation type="submission" date="2020-08" db="EMBL/GenBank/DDBJ databases">
        <title>Genomic Encyclopedia of Type Strains, Phase IV (KMG-V): Genome sequencing to study the core and pangenomes of soil and plant-associated prokaryotes.</title>
        <authorList>
            <person name="Whitman W."/>
        </authorList>
    </citation>
    <scope>NUCLEOTIDE SEQUENCE [LARGE SCALE GENOMIC DNA]</scope>
    <source>
        <strain evidence="1 2">JPY162</strain>
    </source>
</reference>
<dbReference type="EMBL" id="JACHDE010000049">
    <property type="protein sequence ID" value="MBB5405937.1"/>
    <property type="molecule type" value="Genomic_DNA"/>
</dbReference>
<dbReference type="RefSeq" id="WP_018435664.1">
    <property type="nucleotide sequence ID" value="NZ_JACHDE010000049.1"/>
</dbReference>
<sequence length="56" mass="6173">MCSSARETTNDRSIRENIEYRCLLAAAEAGCWLTESDADETNRRPVLLEISGLIAG</sequence>
<accession>A0A7W8LF98</accession>
<comment type="caution">
    <text evidence="1">The sequence shown here is derived from an EMBL/GenBank/DDBJ whole genome shotgun (WGS) entry which is preliminary data.</text>
</comment>
<name>A0A7W8LF98_9BURK</name>
<organism evidence="1 2">
    <name type="scientific">Paraburkholderia youngii</name>
    <dbReference type="NCBI Taxonomy" id="2782701"/>
    <lineage>
        <taxon>Bacteria</taxon>
        <taxon>Pseudomonadati</taxon>
        <taxon>Pseudomonadota</taxon>
        <taxon>Betaproteobacteria</taxon>
        <taxon>Burkholderiales</taxon>
        <taxon>Burkholderiaceae</taxon>
        <taxon>Paraburkholderia</taxon>
    </lineage>
</organism>
<evidence type="ECO:0000313" key="1">
    <source>
        <dbReference type="EMBL" id="MBB5405937.1"/>
    </source>
</evidence>
<dbReference type="AlphaFoldDB" id="A0A7W8LF98"/>
<gene>
    <name evidence="1" type="ORF">HDG41_008036</name>
</gene>
<dbReference type="Proteomes" id="UP000592820">
    <property type="component" value="Unassembled WGS sequence"/>
</dbReference>